<dbReference type="RefSeq" id="WP_007276000.1">
    <property type="nucleotide sequence ID" value="NZ_AOLM01000027.1"/>
</dbReference>
<keyword evidence="5" id="KW-1185">Reference proteome</keyword>
<reference evidence="4 5" key="1">
    <citation type="journal article" date="2014" name="PLoS Genet.">
        <title>Phylogenetically driven sequencing of extremely halophilic archaea reveals strategies for static and dynamic osmo-response.</title>
        <authorList>
            <person name="Becker E.A."/>
            <person name="Seitzer P.M."/>
            <person name="Tritt A."/>
            <person name="Larsen D."/>
            <person name="Krusor M."/>
            <person name="Yao A.I."/>
            <person name="Wu D."/>
            <person name="Madern D."/>
            <person name="Eisen J.A."/>
            <person name="Darling A.E."/>
            <person name="Facciotti M.T."/>
        </authorList>
    </citation>
    <scope>NUCLEOTIDE SEQUENCE [LARGE SCALE GENOMIC DNA]</scope>
    <source>
        <strain evidence="4 5">ATCC BAA-897</strain>
    </source>
</reference>
<dbReference type="PANTHER" id="PTHR42693:SF53">
    <property type="entry name" value="ENDO-4-O-SULFATASE"/>
    <property type="match status" value="1"/>
</dbReference>
<accession>M0HWU9</accession>
<evidence type="ECO:0000256" key="1">
    <source>
        <dbReference type="ARBA" id="ARBA00008779"/>
    </source>
</evidence>
<comment type="caution">
    <text evidence="4">The sequence shown here is derived from an EMBL/GenBank/DDBJ whole genome shotgun (WGS) entry which is preliminary data.</text>
</comment>
<evidence type="ECO:0000259" key="3">
    <source>
        <dbReference type="Pfam" id="PF00884"/>
    </source>
</evidence>
<dbReference type="Proteomes" id="UP000011508">
    <property type="component" value="Unassembled WGS sequence"/>
</dbReference>
<organism evidence="4 5">
    <name type="scientific">Haloferax sulfurifontis ATCC BAA-897</name>
    <dbReference type="NCBI Taxonomy" id="662480"/>
    <lineage>
        <taxon>Archaea</taxon>
        <taxon>Methanobacteriati</taxon>
        <taxon>Methanobacteriota</taxon>
        <taxon>Stenosarchaea group</taxon>
        <taxon>Halobacteria</taxon>
        <taxon>Halobacteriales</taxon>
        <taxon>Haloferacaceae</taxon>
        <taxon>Haloferax</taxon>
    </lineage>
</organism>
<comment type="similarity">
    <text evidence="1">Belongs to the sulfatase family.</text>
</comment>
<name>M0HWU9_9EURY</name>
<dbReference type="InterPro" id="IPR050738">
    <property type="entry name" value="Sulfatase"/>
</dbReference>
<dbReference type="GO" id="GO:0004065">
    <property type="term" value="F:arylsulfatase activity"/>
    <property type="evidence" value="ECO:0007669"/>
    <property type="project" value="TreeGrafter"/>
</dbReference>
<evidence type="ECO:0000313" key="4">
    <source>
        <dbReference type="EMBL" id="ELZ89065.1"/>
    </source>
</evidence>
<sequence length="466" mass="53190">MRTNHPHIVLMCLDSVRKDFFDKYAKNLKEANGITYSQCRAASSWSVPSHASMFSGKLPHQHGLHYNNRNMESFDPVLLQNLPSKYRTTGLSANLFAGPAFGFDTHFDYFIDIPRYQYFVDGLNATEFFHTTEYESPQIYFQFLKEAINNGETFKSLANGFFSQLKRTSMGTGIPDLMDDGASIIRRNLIQEFTDNEGPLFAFVNFMEAHEPFSIFRGLDNSLHSVSKRWSSDELPFWEVVNEIDQHDQYLQKMRDIYGANIDYLDRIIIDTIRELNKRCERDVIFIITADHGENLGYQHEDGLIGHKSSLSEGLLHVPFKIIGNSLDNREIDKRVSHLRLPDVVRALSVRDPLPDIQSPHAPAEILGMSAGPTPEENLEYWNRAQRAIYCGNDKYIWDSCGGNYQFRISPDHPCVQSSIENAEQIPRSDLFTQGISIAKKYAESKTTNIQVSGGTKDRLSDLGYL</sequence>
<gene>
    <name evidence="4" type="ORF">C441_16259</name>
</gene>
<keyword evidence="2" id="KW-0378">Hydrolase</keyword>
<dbReference type="InterPro" id="IPR017850">
    <property type="entry name" value="Alkaline_phosphatase_core_sf"/>
</dbReference>
<protein>
    <submittedName>
        <fullName evidence="4">Sulfatase</fullName>
    </submittedName>
</protein>
<dbReference type="PATRIC" id="fig|662480.6.peg.3241"/>
<dbReference type="AlphaFoldDB" id="M0HWU9"/>
<dbReference type="OrthoDB" id="3164at2157"/>
<proteinExistence type="inferred from homology"/>
<feature type="domain" description="Sulfatase N-terminal" evidence="3">
    <location>
        <begin position="6"/>
        <end position="340"/>
    </location>
</feature>
<dbReference type="SUPFAM" id="SSF53649">
    <property type="entry name" value="Alkaline phosphatase-like"/>
    <property type="match status" value="1"/>
</dbReference>
<dbReference type="PANTHER" id="PTHR42693">
    <property type="entry name" value="ARYLSULFATASE FAMILY MEMBER"/>
    <property type="match status" value="1"/>
</dbReference>
<dbReference type="Pfam" id="PF00884">
    <property type="entry name" value="Sulfatase"/>
    <property type="match status" value="1"/>
</dbReference>
<dbReference type="EMBL" id="AOLM01000027">
    <property type="protein sequence ID" value="ELZ89065.1"/>
    <property type="molecule type" value="Genomic_DNA"/>
</dbReference>
<evidence type="ECO:0000256" key="2">
    <source>
        <dbReference type="ARBA" id="ARBA00022801"/>
    </source>
</evidence>
<dbReference type="InterPro" id="IPR000917">
    <property type="entry name" value="Sulfatase_N"/>
</dbReference>
<evidence type="ECO:0000313" key="5">
    <source>
        <dbReference type="Proteomes" id="UP000011508"/>
    </source>
</evidence>
<dbReference type="Gene3D" id="3.40.720.10">
    <property type="entry name" value="Alkaline Phosphatase, subunit A"/>
    <property type="match status" value="1"/>
</dbReference>